<reference evidence="1" key="1">
    <citation type="submission" date="2017-05" db="UniProtKB">
        <authorList>
            <consortium name="EnsemblMetazoa"/>
        </authorList>
    </citation>
    <scope>IDENTIFICATION</scope>
</reference>
<dbReference type="InParanoid" id="A0A1X7VPW2"/>
<name>A0A1X7VPW2_AMPQE</name>
<sequence>MCPNPMTSPSSFSATIAVPSLNNDWYLVMDCLSIQAVMSSLL</sequence>
<dbReference type="EnsemblMetazoa" id="Aqu2.1.42122_001">
    <property type="protein sequence ID" value="Aqu2.1.42122_001"/>
    <property type="gene ID" value="Aqu2.1.42122"/>
</dbReference>
<dbReference type="AlphaFoldDB" id="A0A1X7VPW2"/>
<organism evidence="1">
    <name type="scientific">Amphimedon queenslandica</name>
    <name type="common">Sponge</name>
    <dbReference type="NCBI Taxonomy" id="400682"/>
    <lineage>
        <taxon>Eukaryota</taxon>
        <taxon>Metazoa</taxon>
        <taxon>Porifera</taxon>
        <taxon>Demospongiae</taxon>
        <taxon>Heteroscleromorpha</taxon>
        <taxon>Haplosclerida</taxon>
        <taxon>Niphatidae</taxon>
        <taxon>Amphimedon</taxon>
    </lineage>
</organism>
<protein>
    <submittedName>
        <fullName evidence="1">Uncharacterized protein</fullName>
    </submittedName>
</protein>
<accession>A0A1X7VPW2</accession>
<evidence type="ECO:0000313" key="1">
    <source>
        <dbReference type="EnsemblMetazoa" id="Aqu2.1.42122_001"/>
    </source>
</evidence>
<proteinExistence type="predicted"/>